<feature type="transmembrane region" description="Helical" evidence="1">
    <location>
        <begin position="46"/>
        <end position="67"/>
    </location>
</feature>
<comment type="caution">
    <text evidence="2">The sequence shown here is derived from an EMBL/GenBank/DDBJ whole genome shotgun (WGS) entry which is preliminary data.</text>
</comment>
<keyword evidence="1" id="KW-0812">Transmembrane</keyword>
<name>A0A645BFB6_9ZZZZ</name>
<accession>A0A645BFB6</accession>
<evidence type="ECO:0000313" key="2">
    <source>
        <dbReference type="EMBL" id="MPM63806.1"/>
    </source>
</evidence>
<dbReference type="EMBL" id="VSSQ01019613">
    <property type="protein sequence ID" value="MPM63806.1"/>
    <property type="molecule type" value="Genomic_DNA"/>
</dbReference>
<gene>
    <name evidence="2" type="ORF">SDC9_110690</name>
</gene>
<organism evidence="2">
    <name type="scientific">bioreactor metagenome</name>
    <dbReference type="NCBI Taxonomy" id="1076179"/>
    <lineage>
        <taxon>unclassified sequences</taxon>
        <taxon>metagenomes</taxon>
        <taxon>ecological metagenomes</taxon>
    </lineage>
</organism>
<proteinExistence type="predicted"/>
<keyword evidence="1" id="KW-0472">Membrane</keyword>
<reference evidence="2" key="1">
    <citation type="submission" date="2019-08" db="EMBL/GenBank/DDBJ databases">
        <authorList>
            <person name="Kucharzyk K."/>
            <person name="Murdoch R.W."/>
            <person name="Higgins S."/>
            <person name="Loffler F."/>
        </authorList>
    </citation>
    <scope>NUCLEOTIDE SEQUENCE</scope>
</reference>
<evidence type="ECO:0000256" key="1">
    <source>
        <dbReference type="SAM" id="Phobius"/>
    </source>
</evidence>
<sequence>MKEEFNFKEVGKRTPYGVPEGFFEEVTQKTLELAKERDKKEKHIKVRFRVAAFVATAAAAVIALALFTKLAQSEFESLEQTDSIKVKNSYGIAGKYSTTPTENIDTLLNNMSDDEIKLLADLTMKDVFYNQQ</sequence>
<dbReference type="AlphaFoldDB" id="A0A645BFB6"/>
<keyword evidence="1" id="KW-1133">Transmembrane helix</keyword>
<protein>
    <submittedName>
        <fullName evidence="2">Uncharacterized protein</fullName>
    </submittedName>
</protein>